<name>A0A2A3L4V1_MYCAV</name>
<feature type="transmembrane region" description="Helical" evidence="1">
    <location>
        <begin position="36"/>
        <end position="54"/>
    </location>
</feature>
<keyword evidence="1" id="KW-0472">Membrane</keyword>
<dbReference type="EMBL" id="LBGZ01000119">
    <property type="protein sequence ID" value="PBJ31880.1"/>
    <property type="molecule type" value="Genomic_DNA"/>
</dbReference>
<comment type="caution">
    <text evidence="2">The sequence shown here is derived from an EMBL/GenBank/DDBJ whole genome shotgun (WGS) entry which is preliminary data.</text>
</comment>
<protein>
    <submittedName>
        <fullName evidence="2">Uncharacterized protein</fullName>
    </submittedName>
</protein>
<dbReference type="Proteomes" id="UP000218842">
    <property type="component" value="Unassembled WGS sequence"/>
</dbReference>
<proteinExistence type="predicted"/>
<gene>
    <name evidence="2" type="ORF">XV03_18680</name>
</gene>
<organism evidence="2 3">
    <name type="scientific">Mycobacterium avium subsp. hominissuis</name>
    <dbReference type="NCBI Taxonomy" id="439334"/>
    <lineage>
        <taxon>Bacteria</taxon>
        <taxon>Bacillati</taxon>
        <taxon>Actinomycetota</taxon>
        <taxon>Actinomycetes</taxon>
        <taxon>Mycobacteriales</taxon>
        <taxon>Mycobacteriaceae</taxon>
        <taxon>Mycobacterium</taxon>
        <taxon>Mycobacterium avium complex (MAC)</taxon>
    </lineage>
</organism>
<evidence type="ECO:0000313" key="3">
    <source>
        <dbReference type="Proteomes" id="UP000218842"/>
    </source>
</evidence>
<keyword evidence="1" id="KW-1133">Transmembrane helix</keyword>
<sequence>MSRKAPGLLLLLLGAALTLIGGNVQSGSASGAITVRYGAISAAVGAILLVVGVADRRNARRPGPAAPAHANNYFYVSAIRSGYAAFVTGPDATPEQAAADVDRVRDLATEIGGVDVNHTYAWGVSESPIRIDGLANAQLGFQPVA</sequence>
<evidence type="ECO:0000256" key="1">
    <source>
        <dbReference type="SAM" id="Phobius"/>
    </source>
</evidence>
<accession>A0A2A3L4V1</accession>
<keyword evidence="1" id="KW-0812">Transmembrane</keyword>
<dbReference type="AlphaFoldDB" id="A0A2A3L4V1"/>
<evidence type="ECO:0000313" key="2">
    <source>
        <dbReference type="EMBL" id="PBJ31880.1"/>
    </source>
</evidence>
<reference evidence="2 3" key="1">
    <citation type="journal article" date="2017" name="Genome Biol. Evol.">
        <title>Population Structure and Local Adaptation of MAC Lung Disease Agent Mycobacterium avium subsp. hominissuis.</title>
        <authorList>
            <person name="Yano H."/>
            <person name="Iwamoto T."/>
            <person name="Nishiuchi Y."/>
            <person name="Nakajima C."/>
            <person name="Starkova D.A."/>
            <person name="Mokrousov I."/>
            <person name="Narvskaya O."/>
            <person name="Yoshida S."/>
            <person name="Arikawa K."/>
            <person name="Nakanishi N."/>
            <person name="Osaki K."/>
            <person name="Nakagawa I."/>
            <person name="Ato M."/>
            <person name="Suzuki Y."/>
            <person name="Maruyama F."/>
        </authorList>
    </citation>
    <scope>NUCLEOTIDE SEQUENCE [LARGE SCALE GENOMIC DNA]</scope>
    <source>
        <strain evidence="2 3">OCU466</strain>
    </source>
</reference>